<sequence length="339" mass="37970">MVISAIIKEQVIYITAHAEQSYTGTYLADKGDVEVNIDAGIYGQELTKETLTNICAYIEATVHGRDHDLVIDFEGVRDVQINQRPLIVKLKSLVRHLVLTNIGLPIVKRLEVDIYVNNALMDDAYPVFHVSDQAPALELVPLDELFYKKFVQLLQAHTIDNGTQEAFHHHSPIYLPKFVDIKGMAVADQPFFLYVIYRLALQMLAKAEWSSGDEKPILFCQNMNGALIATVLSGFLKWDLLSMDHIGPVNKVYSNIGSKIKSDARYIVVADMVCLGTEVRICQNIINYSGGQYIGHVSIVKVDTLRPGDQAKDALSVFHISRENNPIDYQILTALNNLL</sequence>
<evidence type="ECO:0000313" key="2">
    <source>
        <dbReference type="Proteomes" id="UP000244168"/>
    </source>
</evidence>
<dbReference type="OrthoDB" id="1237483at2"/>
<dbReference type="RefSeq" id="WP_107831759.1">
    <property type="nucleotide sequence ID" value="NZ_CP160205.1"/>
</dbReference>
<protein>
    <submittedName>
        <fullName evidence="1">Uncharacterized protein</fullName>
    </submittedName>
</protein>
<keyword evidence="2" id="KW-1185">Reference proteome</keyword>
<dbReference type="EMBL" id="QAOQ01000015">
    <property type="protein sequence ID" value="PTQ92011.1"/>
    <property type="molecule type" value="Genomic_DNA"/>
</dbReference>
<accession>A0A2T5J4C4</accession>
<proteinExistence type="predicted"/>
<dbReference type="Proteomes" id="UP000244168">
    <property type="component" value="Unassembled WGS sequence"/>
</dbReference>
<organism evidence="1 2">
    <name type="scientific">Mucilaginibacter yixingensis</name>
    <dbReference type="NCBI Taxonomy" id="1295612"/>
    <lineage>
        <taxon>Bacteria</taxon>
        <taxon>Pseudomonadati</taxon>
        <taxon>Bacteroidota</taxon>
        <taxon>Sphingobacteriia</taxon>
        <taxon>Sphingobacteriales</taxon>
        <taxon>Sphingobacteriaceae</taxon>
        <taxon>Mucilaginibacter</taxon>
    </lineage>
</organism>
<name>A0A2T5J4C4_9SPHI</name>
<dbReference type="AlphaFoldDB" id="A0A2T5J4C4"/>
<evidence type="ECO:0000313" key="1">
    <source>
        <dbReference type="EMBL" id="PTQ92011.1"/>
    </source>
</evidence>
<gene>
    <name evidence="1" type="ORF">C8P68_1157</name>
</gene>
<reference evidence="1 2" key="1">
    <citation type="submission" date="2018-04" db="EMBL/GenBank/DDBJ databases">
        <title>Genomic Encyclopedia of Archaeal and Bacterial Type Strains, Phase II (KMG-II): from individual species to whole genera.</title>
        <authorList>
            <person name="Goeker M."/>
        </authorList>
    </citation>
    <scope>NUCLEOTIDE SEQUENCE [LARGE SCALE GENOMIC DNA]</scope>
    <source>
        <strain evidence="1 2">DSM 26809</strain>
    </source>
</reference>
<comment type="caution">
    <text evidence="1">The sequence shown here is derived from an EMBL/GenBank/DDBJ whole genome shotgun (WGS) entry which is preliminary data.</text>
</comment>